<feature type="region of interest" description="Disordered" evidence="7">
    <location>
        <begin position="329"/>
        <end position="350"/>
    </location>
</feature>
<dbReference type="InterPro" id="IPR011251">
    <property type="entry name" value="Luciferase-like_dom"/>
</dbReference>
<dbReference type="Pfam" id="PF00296">
    <property type="entry name" value="Bac_luciferase"/>
    <property type="match status" value="1"/>
</dbReference>
<evidence type="ECO:0000256" key="4">
    <source>
        <dbReference type="ARBA" id="ARBA00023033"/>
    </source>
</evidence>
<dbReference type="OrthoDB" id="9779442at2"/>
<dbReference type="PANTHER" id="PTHR30011">
    <property type="entry name" value="ALKANESULFONATE MONOOXYGENASE-RELATED"/>
    <property type="match status" value="1"/>
</dbReference>
<feature type="domain" description="Luciferase-like" evidence="8">
    <location>
        <begin position="76"/>
        <end position="399"/>
    </location>
</feature>
<keyword evidence="2 6" id="KW-0288">FMN</keyword>
<evidence type="ECO:0000256" key="3">
    <source>
        <dbReference type="ARBA" id="ARBA00023002"/>
    </source>
</evidence>
<dbReference type="NCBIfam" id="TIGR03860">
    <property type="entry name" value="FMN_nitrolo"/>
    <property type="match status" value="1"/>
</dbReference>
<dbReference type="HOGENOM" id="CLU_022256_1_2_5"/>
<dbReference type="RefSeq" id="WP_043869466.1">
    <property type="nucleotide sequence ID" value="NZ_CP004393.1"/>
</dbReference>
<protein>
    <submittedName>
        <fullName evidence="9">Putative luciferase-like monooxygenase</fullName>
    </submittedName>
</protein>
<dbReference type="GO" id="GO:0004497">
    <property type="term" value="F:monooxygenase activity"/>
    <property type="evidence" value="ECO:0007669"/>
    <property type="project" value="UniProtKB-KW"/>
</dbReference>
<dbReference type="InterPro" id="IPR036661">
    <property type="entry name" value="Luciferase-like_sf"/>
</dbReference>
<evidence type="ECO:0000313" key="10">
    <source>
        <dbReference type="Proteomes" id="UP000031521"/>
    </source>
</evidence>
<reference evidence="9 10" key="1">
    <citation type="journal article" date="2014" name="Int. J. Syst. Evol. Microbiol.">
        <title>Celeribacter indicus sp. nov., a polycyclic aromatic hydrocarbon-degrading bacterium from deep-sea sediment and reclassification of Huaishuia halophila as Celeribacter halophilus comb. nov.</title>
        <authorList>
            <person name="Lai Q."/>
            <person name="Cao J."/>
            <person name="Yuan J."/>
            <person name="Li F."/>
            <person name="Shao Z."/>
        </authorList>
    </citation>
    <scope>NUCLEOTIDE SEQUENCE [LARGE SCALE GENOMIC DNA]</scope>
    <source>
        <strain evidence="9">P73</strain>
    </source>
</reference>
<feature type="binding site" evidence="6">
    <location>
        <position position="153"/>
    </location>
    <ligand>
        <name>FMN</name>
        <dbReference type="ChEBI" id="CHEBI:58210"/>
    </ligand>
</feature>
<dbReference type="Proteomes" id="UP000031521">
    <property type="component" value="Chromosome"/>
</dbReference>
<evidence type="ECO:0000256" key="6">
    <source>
        <dbReference type="PIRSR" id="PIRSR000337-1"/>
    </source>
</evidence>
<comment type="similarity">
    <text evidence="5">Belongs to the NtaA/SnaA/DszA monooxygenase family.</text>
</comment>
<evidence type="ECO:0000259" key="8">
    <source>
        <dbReference type="Pfam" id="PF00296"/>
    </source>
</evidence>
<dbReference type="AlphaFoldDB" id="A0A0B5E004"/>
<sequence>MTDKFHLAWFTWQGARDWEDPGRGAYGAMEWTKPKQWQAMAKVLEQRALFDMIIFADENAIFDTYKDSIEIYLKYALEGMQHDPVPLMAMMAMHTRHIGFVSTLNTSVYPPYLLARTISTLDHLTGGRMGWNVVTGAKKRSAQNLGLSLDVGHDNRYDIADEYVELCCELWESWAEDAVTMDGTTGRFADAARVSMRKSGGRYFDTAGPLTLPRSPQGRPVIVQAGGSDRGRMFAATHAEVIITHQNTPADMRAFRQDIRDRMASIGRDPDSAKVFFTIKPIVGKSRDDAAAVRQAIINSPAISVDVGLAQWSGRIGKDLSPFDIDEPLPTAAPAGAKKGSVTEGYSEGHFRQHYRDGKAPLLREIAMQEAIKETYTVQGDGKAVAEQMIDLMREVGGDGLAIRGSMLPRNVITFADEVMPELQRRGVVRESYVDGTLRDNLKAF</sequence>
<dbReference type="PANTHER" id="PTHR30011:SF16">
    <property type="entry name" value="C2H2 FINGER DOMAIN TRANSCRIPTION FACTOR (EUROFUNG)-RELATED"/>
    <property type="match status" value="1"/>
</dbReference>
<gene>
    <name evidence="9" type="ORF">P73_1995</name>
</gene>
<feature type="binding site" evidence="6">
    <location>
        <position position="157"/>
    </location>
    <ligand>
        <name>FMN</name>
        <dbReference type="ChEBI" id="CHEBI:58210"/>
    </ligand>
</feature>
<name>A0A0B5E004_9RHOB</name>
<accession>A0A0B5E004</accession>
<evidence type="ECO:0000313" key="9">
    <source>
        <dbReference type="EMBL" id="AJE46710.1"/>
    </source>
</evidence>
<keyword evidence="3" id="KW-0560">Oxidoreductase</keyword>
<dbReference type="KEGG" id="cid:P73_1995"/>
<feature type="binding site" evidence="6">
    <location>
        <position position="228"/>
    </location>
    <ligand>
        <name>FMN</name>
        <dbReference type="ChEBI" id="CHEBI:58210"/>
    </ligand>
</feature>
<dbReference type="PIRSF" id="PIRSF000337">
    <property type="entry name" value="NTA_MOA"/>
    <property type="match status" value="1"/>
</dbReference>
<proteinExistence type="inferred from homology"/>
<evidence type="ECO:0000256" key="5">
    <source>
        <dbReference type="ARBA" id="ARBA00033748"/>
    </source>
</evidence>
<feature type="binding site" evidence="6">
    <location>
        <position position="57"/>
    </location>
    <ligand>
        <name>FMN</name>
        <dbReference type="ChEBI" id="CHEBI:58210"/>
    </ligand>
</feature>
<keyword evidence="1 6" id="KW-0285">Flavoprotein</keyword>
<dbReference type="InterPro" id="IPR016215">
    <property type="entry name" value="NTA_MOA"/>
</dbReference>
<dbReference type="GO" id="GO:0016705">
    <property type="term" value="F:oxidoreductase activity, acting on paired donors, with incorporation or reduction of molecular oxygen"/>
    <property type="evidence" value="ECO:0007669"/>
    <property type="project" value="InterPro"/>
</dbReference>
<dbReference type="Gene3D" id="3.20.20.30">
    <property type="entry name" value="Luciferase-like domain"/>
    <property type="match status" value="1"/>
</dbReference>
<evidence type="ECO:0000256" key="2">
    <source>
        <dbReference type="ARBA" id="ARBA00022643"/>
    </source>
</evidence>
<dbReference type="SUPFAM" id="SSF51679">
    <property type="entry name" value="Bacterial luciferase-like"/>
    <property type="match status" value="1"/>
</dbReference>
<keyword evidence="4 9" id="KW-0503">Monooxygenase</keyword>
<keyword evidence="10" id="KW-1185">Reference proteome</keyword>
<evidence type="ECO:0000256" key="1">
    <source>
        <dbReference type="ARBA" id="ARBA00022630"/>
    </source>
</evidence>
<evidence type="ECO:0000256" key="7">
    <source>
        <dbReference type="SAM" id="MobiDB-lite"/>
    </source>
</evidence>
<dbReference type="EMBL" id="CP004393">
    <property type="protein sequence ID" value="AJE46710.1"/>
    <property type="molecule type" value="Genomic_DNA"/>
</dbReference>
<dbReference type="STRING" id="1208324.P73_1995"/>
<feature type="binding site" evidence="6">
    <location>
        <position position="103"/>
    </location>
    <ligand>
        <name>FMN</name>
        <dbReference type="ChEBI" id="CHEBI:58210"/>
    </ligand>
</feature>
<organism evidence="9 10">
    <name type="scientific">Celeribacter indicus</name>
    <dbReference type="NCBI Taxonomy" id="1208324"/>
    <lineage>
        <taxon>Bacteria</taxon>
        <taxon>Pseudomonadati</taxon>
        <taxon>Pseudomonadota</taxon>
        <taxon>Alphaproteobacteria</taxon>
        <taxon>Rhodobacterales</taxon>
        <taxon>Roseobacteraceae</taxon>
        <taxon>Celeribacter</taxon>
    </lineage>
</organism>
<dbReference type="InterPro" id="IPR051260">
    <property type="entry name" value="Diverse_substr_monoxygenases"/>
</dbReference>